<dbReference type="Proteomes" id="UP000236161">
    <property type="component" value="Unassembled WGS sequence"/>
</dbReference>
<evidence type="ECO:0008006" key="3">
    <source>
        <dbReference type="Google" id="ProtNLM"/>
    </source>
</evidence>
<dbReference type="OrthoDB" id="781818at2759"/>
<dbReference type="Pfam" id="PF09814">
    <property type="entry name" value="HECT_2"/>
    <property type="match status" value="2"/>
</dbReference>
<dbReference type="EMBL" id="KZ451970">
    <property type="protein sequence ID" value="PKA56714.1"/>
    <property type="molecule type" value="Genomic_DNA"/>
</dbReference>
<dbReference type="GO" id="GO:0005634">
    <property type="term" value="C:nucleus"/>
    <property type="evidence" value="ECO:0007669"/>
    <property type="project" value="TreeGrafter"/>
</dbReference>
<gene>
    <name evidence="1" type="ORF">AXF42_Ash012844</name>
</gene>
<dbReference type="PANTHER" id="PTHR31531">
    <property type="entry name" value="E3 UBIQUITIN-PROTEIN LIGASE E3D FAMILY MEMBER"/>
    <property type="match status" value="1"/>
</dbReference>
<dbReference type="PANTHER" id="PTHR31531:SF2">
    <property type="entry name" value="E3 UBIQUITIN-PROTEIN LIGASE E3D"/>
    <property type="match status" value="1"/>
</dbReference>
<dbReference type="GO" id="GO:0061630">
    <property type="term" value="F:ubiquitin protein ligase activity"/>
    <property type="evidence" value="ECO:0007669"/>
    <property type="project" value="TreeGrafter"/>
</dbReference>
<accession>A0A2I0AMF0</accession>
<evidence type="ECO:0000313" key="2">
    <source>
        <dbReference type="Proteomes" id="UP000236161"/>
    </source>
</evidence>
<dbReference type="InterPro" id="IPR019193">
    <property type="entry name" value="UBQ-conj_enz_E2-bd_prot"/>
</dbReference>
<dbReference type="GO" id="GO:0000151">
    <property type="term" value="C:ubiquitin ligase complex"/>
    <property type="evidence" value="ECO:0007669"/>
    <property type="project" value="TreeGrafter"/>
</dbReference>
<reference evidence="1 2" key="1">
    <citation type="journal article" date="2017" name="Nature">
        <title>The Apostasia genome and the evolution of orchids.</title>
        <authorList>
            <person name="Zhang G.Q."/>
            <person name="Liu K.W."/>
            <person name="Li Z."/>
            <person name="Lohaus R."/>
            <person name="Hsiao Y.Y."/>
            <person name="Niu S.C."/>
            <person name="Wang J.Y."/>
            <person name="Lin Y.C."/>
            <person name="Xu Q."/>
            <person name="Chen L.J."/>
            <person name="Yoshida K."/>
            <person name="Fujiwara S."/>
            <person name="Wang Z.W."/>
            <person name="Zhang Y.Q."/>
            <person name="Mitsuda N."/>
            <person name="Wang M."/>
            <person name="Liu G.H."/>
            <person name="Pecoraro L."/>
            <person name="Huang H.X."/>
            <person name="Xiao X.J."/>
            <person name="Lin M."/>
            <person name="Wu X.Y."/>
            <person name="Wu W.L."/>
            <person name="Chen Y.Y."/>
            <person name="Chang S.B."/>
            <person name="Sakamoto S."/>
            <person name="Ohme-Takagi M."/>
            <person name="Yagi M."/>
            <person name="Zeng S.J."/>
            <person name="Shen C.Y."/>
            <person name="Yeh C.M."/>
            <person name="Luo Y.B."/>
            <person name="Tsai W.C."/>
            <person name="Van de Peer Y."/>
            <person name="Liu Z.J."/>
        </authorList>
    </citation>
    <scope>NUCLEOTIDE SEQUENCE [LARGE SCALE GENOMIC DNA]</scope>
    <source>
        <strain evidence="2">cv. Shenzhen</strain>
        <tissue evidence="1">Stem</tissue>
    </source>
</reference>
<keyword evidence="2" id="KW-1185">Reference proteome</keyword>
<dbReference type="GO" id="GO:0051865">
    <property type="term" value="P:protein autoubiquitination"/>
    <property type="evidence" value="ECO:0007669"/>
    <property type="project" value="TreeGrafter"/>
</dbReference>
<proteinExistence type="predicted"/>
<dbReference type="STRING" id="1088818.A0A2I0AMF0"/>
<sequence length="579" mass="64703">MSFNPEDSKSTRRWRFTWEALAHIPTLRLYLFNPELRDLSDKCHAIGASLSLHESLLLVSWSLDEDGSGGGVAVALRVPIPRVLIDPGCPVDVRATGDHIEAKLALLLPVDHPVVTELCGVLYSDGDRRLPLSLGSDIEKLSSEGVNIFCKSCSTKLTRQPIRNFVEMPSMNWREVADNWFGACCCSFGGASEKLVLKYLETFNCCKGTCLLDRASIIVHKDDIDGSLFQPDANGNSSCSSRHNSWACDDSLGSANLGSCQSDTSSLCHELSLDEYLCNVTHEVDPSIVANTNLAQHGSDELQGNVSMNGLNPNLPYFRYHSRSFRDAAVEMNSEDSFQCCVDETRPIVNYVEGRSESKVSVLPNNDLQFKKVYGSGFMNTTTNLSNDIEWIEFCCRHCSSPLGSYPSASSSTAPIDGGIRLLKCYISTSACVGDHDDTFKNHTFERIFTNVLLEGAQDELSFRMLVSDMRTKSPMLHIVLMNSRTWYYSEYCFENTDTRDLRAPHMQPVVKVLFCDSRISTEASSRIVKEWSAMTHTEEVYMMTREIEELRKLLESSMAKLPGSCCFMQGMFLSFLER</sequence>
<dbReference type="GO" id="GO:0043161">
    <property type="term" value="P:proteasome-mediated ubiquitin-dependent protein catabolic process"/>
    <property type="evidence" value="ECO:0007669"/>
    <property type="project" value="TreeGrafter"/>
</dbReference>
<dbReference type="GO" id="GO:0031624">
    <property type="term" value="F:ubiquitin conjugating enzyme binding"/>
    <property type="evidence" value="ECO:0007669"/>
    <property type="project" value="TreeGrafter"/>
</dbReference>
<dbReference type="GO" id="GO:0006513">
    <property type="term" value="P:protein monoubiquitination"/>
    <property type="evidence" value="ECO:0007669"/>
    <property type="project" value="TreeGrafter"/>
</dbReference>
<protein>
    <recommendedName>
        <fullName evidence="3">Ubiquitin-conjugating enzyme E2C-binding protein</fullName>
    </recommendedName>
</protein>
<evidence type="ECO:0000313" key="1">
    <source>
        <dbReference type="EMBL" id="PKA56714.1"/>
    </source>
</evidence>
<organism evidence="1 2">
    <name type="scientific">Apostasia shenzhenica</name>
    <dbReference type="NCBI Taxonomy" id="1088818"/>
    <lineage>
        <taxon>Eukaryota</taxon>
        <taxon>Viridiplantae</taxon>
        <taxon>Streptophyta</taxon>
        <taxon>Embryophyta</taxon>
        <taxon>Tracheophyta</taxon>
        <taxon>Spermatophyta</taxon>
        <taxon>Magnoliopsida</taxon>
        <taxon>Liliopsida</taxon>
        <taxon>Asparagales</taxon>
        <taxon>Orchidaceae</taxon>
        <taxon>Apostasioideae</taxon>
        <taxon>Apostasia</taxon>
    </lineage>
</organism>
<name>A0A2I0AMF0_9ASPA</name>
<dbReference type="GO" id="GO:0030332">
    <property type="term" value="F:cyclin binding"/>
    <property type="evidence" value="ECO:0007669"/>
    <property type="project" value="TreeGrafter"/>
</dbReference>
<dbReference type="GO" id="GO:0005829">
    <property type="term" value="C:cytosol"/>
    <property type="evidence" value="ECO:0007669"/>
    <property type="project" value="TreeGrafter"/>
</dbReference>
<dbReference type="GO" id="GO:0000209">
    <property type="term" value="P:protein polyubiquitination"/>
    <property type="evidence" value="ECO:0007669"/>
    <property type="project" value="TreeGrafter"/>
</dbReference>
<dbReference type="AlphaFoldDB" id="A0A2I0AMF0"/>